<feature type="chain" id="PRO_5030668826" evidence="1">
    <location>
        <begin position="29"/>
        <end position="127"/>
    </location>
</feature>
<organism evidence="3 4">
    <name type="scientific">Desulfurispira natronophila</name>
    <dbReference type="NCBI Taxonomy" id="682562"/>
    <lineage>
        <taxon>Bacteria</taxon>
        <taxon>Pseudomonadati</taxon>
        <taxon>Chrysiogenota</taxon>
        <taxon>Chrysiogenia</taxon>
        <taxon>Chrysiogenales</taxon>
        <taxon>Chrysiogenaceae</taxon>
        <taxon>Desulfurispira</taxon>
    </lineage>
</organism>
<feature type="signal peptide" evidence="1">
    <location>
        <begin position="1"/>
        <end position="28"/>
    </location>
</feature>
<evidence type="ECO:0000313" key="3">
    <source>
        <dbReference type="EMBL" id="MBB5022464.1"/>
    </source>
</evidence>
<keyword evidence="1" id="KW-0732">Signal</keyword>
<evidence type="ECO:0000256" key="1">
    <source>
        <dbReference type="SAM" id="SignalP"/>
    </source>
</evidence>
<dbReference type="Proteomes" id="UP000528322">
    <property type="component" value="Unassembled WGS sequence"/>
</dbReference>
<name>A0A7W7Y5U6_9BACT</name>
<sequence>MRKKISAMIMTLALIMAAFFIGITPASAQQMPGQPEVEVRDVSNSEVEQVAGAYVEISAIQESYQQRLSNVQDPQEAQKLQQQANEEMTEVVENSGISVDQYNEIMLMAQMDEDIRFRILEEIEEMQ</sequence>
<dbReference type="Pfam" id="PF13767">
    <property type="entry name" value="DUF4168"/>
    <property type="match status" value="1"/>
</dbReference>
<keyword evidence="4" id="KW-1185">Reference proteome</keyword>
<feature type="domain" description="DUF4168" evidence="2">
    <location>
        <begin position="43"/>
        <end position="119"/>
    </location>
</feature>
<proteinExistence type="predicted"/>
<dbReference type="InterPro" id="IPR025433">
    <property type="entry name" value="DUF4168"/>
</dbReference>
<comment type="caution">
    <text evidence="3">The sequence shown here is derived from an EMBL/GenBank/DDBJ whole genome shotgun (WGS) entry which is preliminary data.</text>
</comment>
<gene>
    <name evidence="3" type="ORF">HNR37_001801</name>
</gene>
<dbReference type="RefSeq" id="WP_183733015.1">
    <property type="nucleotide sequence ID" value="NZ_JACHID010000011.1"/>
</dbReference>
<evidence type="ECO:0000313" key="4">
    <source>
        <dbReference type="Proteomes" id="UP000528322"/>
    </source>
</evidence>
<reference evidence="3 4" key="1">
    <citation type="submission" date="2020-08" db="EMBL/GenBank/DDBJ databases">
        <title>Genomic Encyclopedia of Type Strains, Phase IV (KMG-IV): sequencing the most valuable type-strain genomes for metagenomic binning, comparative biology and taxonomic classification.</title>
        <authorList>
            <person name="Goeker M."/>
        </authorList>
    </citation>
    <scope>NUCLEOTIDE SEQUENCE [LARGE SCALE GENOMIC DNA]</scope>
    <source>
        <strain evidence="3 4">DSM 22071</strain>
    </source>
</reference>
<dbReference type="AlphaFoldDB" id="A0A7W7Y5U6"/>
<dbReference type="EMBL" id="JACHID010000011">
    <property type="protein sequence ID" value="MBB5022464.1"/>
    <property type="molecule type" value="Genomic_DNA"/>
</dbReference>
<protein>
    <submittedName>
        <fullName evidence="3">Spy/CpxP family protein refolding chaperone</fullName>
    </submittedName>
</protein>
<accession>A0A7W7Y5U6</accession>
<evidence type="ECO:0000259" key="2">
    <source>
        <dbReference type="Pfam" id="PF13767"/>
    </source>
</evidence>